<evidence type="ECO:0000256" key="6">
    <source>
        <dbReference type="ARBA" id="ARBA00023125"/>
    </source>
</evidence>
<dbReference type="GO" id="GO:0016887">
    <property type="term" value="F:ATP hydrolysis activity"/>
    <property type="evidence" value="ECO:0007669"/>
    <property type="project" value="InterPro"/>
</dbReference>
<feature type="coiled-coil region" evidence="7">
    <location>
        <begin position="177"/>
        <end position="211"/>
    </location>
</feature>
<evidence type="ECO:0000256" key="1">
    <source>
        <dbReference type="ARBA" id="ARBA00004496"/>
    </source>
</evidence>
<dbReference type="InterPro" id="IPR003395">
    <property type="entry name" value="RecF/RecN/SMC_N"/>
</dbReference>
<evidence type="ECO:0000256" key="3">
    <source>
        <dbReference type="ARBA" id="ARBA00022741"/>
    </source>
</evidence>
<dbReference type="InterPro" id="IPR027417">
    <property type="entry name" value="P-loop_NTPase"/>
</dbReference>
<feature type="compositionally biased region" description="Basic and acidic residues" evidence="8">
    <location>
        <begin position="683"/>
        <end position="701"/>
    </location>
</feature>
<comment type="function">
    <text evidence="7">Required for chromosome condensation and partitioning.</text>
</comment>
<dbReference type="InterPro" id="IPR024704">
    <property type="entry name" value="SMC"/>
</dbReference>
<evidence type="ECO:0000313" key="10">
    <source>
        <dbReference type="EMBL" id="BAT58321.1"/>
    </source>
</evidence>
<gene>
    <name evidence="10" type="primary">smc_1</name>
    <name evidence="7" type="synonym">smc</name>
    <name evidence="10" type="ORF">GJW-30_1_00845</name>
</gene>
<evidence type="ECO:0000256" key="2">
    <source>
        <dbReference type="ARBA" id="ARBA00022490"/>
    </source>
</evidence>
<feature type="region of interest" description="Disordered" evidence="8">
    <location>
        <begin position="683"/>
        <end position="703"/>
    </location>
</feature>
<keyword evidence="4 7" id="KW-0067">ATP-binding</keyword>
<dbReference type="GO" id="GO:0006260">
    <property type="term" value="P:DNA replication"/>
    <property type="evidence" value="ECO:0007669"/>
    <property type="project" value="UniProtKB-UniRule"/>
</dbReference>
<evidence type="ECO:0000256" key="5">
    <source>
        <dbReference type="ARBA" id="ARBA00023054"/>
    </source>
</evidence>
<dbReference type="Proteomes" id="UP000236884">
    <property type="component" value="Chromosome"/>
</dbReference>
<dbReference type="PIRSF" id="PIRSF005719">
    <property type="entry name" value="SMC"/>
    <property type="match status" value="1"/>
</dbReference>
<dbReference type="HAMAP" id="MF_01894">
    <property type="entry name" value="Smc_prok"/>
    <property type="match status" value="1"/>
</dbReference>
<comment type="similarity">
    <text evidence="7">Belongs to the SMC family.</text>
</comment>
<dbReference type="CDD" id="cd03278">
    <property type="entry name" value="ABC_SMC_barmotin"/>
    <property type="match status" value="1"/>
</dbReference>
<protein>
    <recommendedName>
        <fullName evidence="7">Chromosome partition protein Smc</fullName>
    </recommendedName>
</protein>
<keyword evidence="3 7" id="KW-0547">Nucleotide-binding</keyword>
<comment type="subunit">
    <text evidence="7">Homodimer.</text>
</comment>
<feature type="binding site" evidence="7">
    <location>
        <begin position="32"/>
        <end position="39"/>
    </location>
    <ligand>
        <name>ATP</name>
        <dbReference type="ChEBI" id="CHEBI:30616"/>
    </ligand>
</feature>
<keyword evidence="11" id="KW-1185">Reference proteome</keyword>
<evidence type="ECO:0000256" key="4">
    <source>
        <dbReference type="ARBA" id="ARBA00022840"/>
    </source>
</evidence>
<dbReference type="FunFam" id="3.40.50.300:FF:000901">
    <property type="entry name" value="Chromosome partition protein Smc"/>
    <property type="match status" value="1"/>
</dbReference>
<comment type="subcellular location">
    <subcellularLocation>
        <location evidence="1 7">Cytoplasm</location>
    </subcellularLocation>
</comment>
<dbReference type="GO" id="GO:0007059">
    <property type="term" value="P:chromosome segregation"/>
    <property type="evidence" value="ECO:0007669"/>
    <property type="project" value="UniProtKB-UniRule"/>
</dbReference>
<dbReference type="InterPro" id="IPR011890">
    <property type="entry name" value="SMC_prok"/>
</dbReference>
<dbReference type="PANTHER" id="PTHR43977">
    <property type="entry name" value="STRUCTURAL MAINTENANCE OF CHROMOSOMES PROTEIN 3"/>
    <property type="match status" value="1"/>
</dbReference>
<dbReference type="GO" id="GO:0003677">
    <property type="term" value="F:DNA binding"/>
    <property type="evidence" value="ECO:0007669"/>
    <property type="project" value="UniProtKB-UniRule"/>
</dbReference>
<keyword evidence="2 7" id="KW-0963">Cytoplasm</keyword>
<accession>A0A0S3PQT6</accession>
<dbReference type="GO" id="GO:0005524">
    <property type="term" value="F:ATP binding"/>
    <property type="evidence" value="ECO:0007669"/>
    <property type="project" value="UniProtKB-UniRule"/>
</dbReference>
<feature type="coiled-coil region" evidence="7">
    <location>
        <begin position="928"/>
        <end position="990"/>
    </location>
</feature>
<dbReference type="SUPFAM" id="SSF52540">
    <property type="entry name" value="P-loop containing nucleoside triphosphate hydrolases"/>
    <property type="match status" value="1"/>
</dbReference>
<evidence type="ECO:0000256" key="8">
    <source>
        <dbReference type="SAM" id="MobiDB-lite"/>
    </source>
</evidence>
<keyword evidence="5 7" id="KW-0175">Coiled coil</keyword>
<dbReference type="Pfam" id="PF02463">
    <property type="entry name" value="SMC_N"/>
    <property type="match status" value="1"/>
</dbReference>
<dbReference type="OrthoDB" id="9808768at2"/>
<name>A0A0S3PQT6_9BRAD</name>
<sequence>MKLTKLRLLGFKSFVESTDVEIEPGLTGVVGPNGCGKSNLVEALRWVMGENSTKAMRTADMDQVIFAGSGARPARNNAEVGLTIDNQDRTAPQAFNDADLLEVTRRIEREKGSTYRVNGREVRARDVQILFADASTGARSPALVHQGKVGEIVNAKPDARRKVLEEAAGVSGLHARRHEAELRLRAAEHNLERLEDVIGQLSSQTDALKRQARQAVRYKAVAAQVRKAEATLFHLRFLAAKVEIAEGEMARDAAIRLVAERTEAQAQAAIAQTAAAAVLPSLRDIEARAAATLQRLVIARDSLDKEEARAKERMAELERRLAHFADDIAREKKLSADADAALERLTEEETTLRASAADAEAKKVEVSARQSEAEGALNVAEGVFAQRTEALAHLSAQRNQLDRSLRESNERLDRVLRQIAEVDAETQKLANESAAGPDIAALAAAIEAATAAVAEAEAASLRAEAQQSSARQAFDATRPSLTAAEKHAAQLETEARTLTKVLQADVQSLWPPALDLISVEKGFEAALGAAFGDDINAPVDPAAPERWAGASVNEIDPQLPAGVTPLAAHVQAPAELARALAQVGVVEKADGPRLVAELKCGQILVSREGDVWRWDGYAAASTAPTAAARRLAQKNRLAEVKDELHRANADVAAKRQSVEQAQADVTAAQAAETAARNAVREKQREAEAARTAHANAERDMSRITTRQSALVEAQMRLVTSREEAEAAKNGATEAFAALPILSTLEHELSLARSEVTDRRTVLAEVRAEAQTLTREIEGAQRRLVAIGSERDGWNERKQSAAAQLETIAARDTETRTERDELVNAPAQFEERRRGLIGEIETAQAERREAGDKLQAGETAQADADRAARAALEAMGSAREDAVRSEERFESAKRRISDIAHEIIEVLEVEPDRVASLAGLEEGAELPDVVEVEADLERMRRERERLGAVNLRAEEELREVETQHTTLTTERDDLIEAIKKLRLGIQSLNREARERLVSSFEVVNEHFKRLFVTLFGGGEAELKLTDSEDPLEAGLEIVAKPPGKKPQVLSLLSGGEQALTAMALIFAVFLTNPAPICVLDEVDAPLDDHNVERFCDLLDEMAKSTATRFVTITHNPITMARMNRLFGVTMAERGVSQLVSVDLEAAVKFQQAS</sequence>
<dbReference type="KEGG" id="vgo:GJW-30_1_00845"/>
<evidence type="ECO:0000256" key="7">
    <source>
        <dbReference type="HAMAP-Rule" id="MF_01894"/>
    </source>
</evidence>
<dbReference type="RefSeq" id="WP_096352051.1">
    <property type="nucleotide sequence ID" value="NZ_AP014946.1"/>
</dbReference>
<dbReference type="Gene3D" id="3.40.50.300">
    <property type="entry name" value="P-loop containing nucleotide triphosphate hydrolases"/>
    <property type="match status" value="2"/>
</dbReference>
<proteinExistence type="inferred from homology"/>
<dbReference type="GO" id="GO:0030261">
    <property type="term" value="P:chromosome condensation"/>
    <property type="evidence" value="ECO:0007669"/>
    <property type="project" value="InterPro"/>
</dbReference>
<dbReference type="NCBIfam" id="TIGR02168">
    <property type="entry name" value="SMC_prok_B"/>
    <property type="match status" value="1"/>
</dbReference>
<comment type="domain">
    <text evidence="7">Contains large globular domains required for ATP hydrolysis at each terminus and a third globular domain forming a flexible hinge near the middle of the molecule. These domains are separated by coiled-coil structures.</text>
</comment>
<dbReference type="EMBL" id="AP014946">
    <property type="protein sequence ID" value="BAT58321.1"/>
    <property type="molecule type" value="Genomic_DNA"/>
</dbReference>
<keyword evidence="6 7" id="KW-0238">DNA-binding</keyword>
<dbReference type="AlphaFoldDB" id="A0A0S3PQT6"/>
<dbReference type="GO" id="GO:0005737">
    <property type="term" value="C:cytoplasm"/>
    <property type="evidence" value="ECO:0007669"/>
    <property type="project" value="UniProtKB-SubCell"/>
</dbReference>
<organism evidence="10 11">
    <name type="scientific">Variibacter gotjawalensis</name>
    <dbReference type="NCBI Taxonomy" id="1333996"/>
    <lineage>
        <taxon>Bacteria</taxon>
        <taxon>Pseudomonadati</taxon>
        <taxon>Pseudomonadota</taxon>
        <taxon>Alphaproteobacteria</taxon>
        <taxon>Hyphomicrobiales</taxon>
        <taxon>Nitrobacteraceae</taxon>
        <taxon>Variibacter</taxon>
    </lineage>
</organism>
<reference evidence="10 11" key="1">
    <citation type="submission" date="2015-08" db="EMBL/GenBank/DDBJ databases">
        <title>Investigation of the bacterial diversity of lava forest soil.</title>
        <authorList>
            <person name="Lee J.S."/>
        </authorList>
    </citation>
    <scope>NUCLEOTIDE SEQUENCE [LARGE SCALE GENOMIC DNA]</scope>
    <source>
        <strain evidence="10 11">GJW-30</strain>
    </source>
</reference>
<evidence type="ECO:0000313" key="11">
    <source>
        <dbReference type="Proteomes" id="UP000236884"/>
    </source>
</evidence>
<feature type="coiled-coil region" evidence="7">
    <location>
        <begin position="300"/>
        <end position="362"/>
    </location>
</feature>
<evidence type="ECO:0000259" key="9">
    <source>
        <dbReference type="Pfam" id="PF02463"/>
    </source>
</evidence>
<feature type="domain" description="RecF/RecN/SMC N-terminal" evidence="9">
    <location>
        <begin position="3"/>
        <end position="1135"/>
    </location>
</feature>
<feature type="coiled-coil region" evidence="7">
    <location>
        <begin position="391"/>
        <end position="501"/>
    </location>
</feature>
<dbReference type="GO" id="GO:0007062">
    <property type="term" value="P:sister chromatid cohesion"/>
    <property type="evidence" value="ECO:0007669"/>
    <property type="project" value="InterPro"/>
</dbReference>